<dbReference type="EMBL" id="JAINUF010000003">
    <property type="protein sequence ID" value="KAJ8369054.1"/>
    <property type="molecule type" value="Genomic_DNA"/>
</dbReference>
<dbReference type="Proteomes" id="UP001152622">
    <property type="component" value="Chromosome 3"/>
</dbReference>
<dbReference type="PANTHER" id="PTHR45737">
    <property type="entry name" value="VON WILLEBRAND FACTOR A DOMAIN-CONTAINING PROTEIN 5A"/>
    <property type="match status" value="1"/>
</dbReference>
<comment type="caution">
    <text evidence="1">The sequence shown here is derived from an EMBL/GenBank/DDBJ whole genome shotgun (WGS) entry which is preliminary data.</text>
</comment>
<organism evidence="1 2">
    <name type="scientific">Synaphobranchus kaupii</name>
    <name type="common">Kaup's arrowtooth eel</name>
    <dbReference type="NCBI Taxonomy" id="118154"/>
    <lineage>
        <taxon>Eukaryota</taxon>
        <taxon>Metazoa</taxon>
        <taxon>Chordata</taxon>
        <taxon>Craniata</taxon>
        <taxon>Vertebrata</taxon>
        <taxon>Euteleostomi</taxon>
        <taxon>Actinopterygii</taxon>
        <taxon>Neopterygii</taxon>
        <taxon>Teleostei</taxon>
        <taxon>Anguilliformes</taxon>
        <taxon>Synaphobranchidae</taxon>
        <taxon>Synaphobranchus</taxon>
    </lineage>
</organism>
<proteinExistence type="predicted"/>
<evidence type="ECO:0000313" key="1">
    <source>
        <dbReference type="EMBL" id="KAJ8369054.1"/>
    </source>
</evidence>
<protein>
    <submittedName>
        <fullName evidence="1">Uncharacterized protein</fullName>
    </submittedName>
</protein>
<evidence type="ECO:0000313" key="2">
    <source>
        <dbReference type="Proteomes" id="UP001152622"/>
    </source>
</evidence>
<keyword evidence="2" id="KW-1185">Reference proteome</keyword>
<dbReference type="AlphaFoldDB" id="A0A9Q1FWC8"/>
<name>A0A9Q1FWC8_SYNKA</name>
<dbReference type="PANTHER" id="PTHR45737:SF6">
    <property type="entry name" value="VON WILLEBRAND FACTOR A DOMAIN-CONTAINING PROTEIN 5A"/>
    <property type="match status" value="1"/>
</dbReference>
<sequence length="98" mass="10689">MSQYFQQPCPGRGDPVLSDRAGLQADEALRFCLPAVLNPRYTPEGCESINTEAPVALQGPYTLSLGVHVYSPSQIKSIESNCPLTPLEILSQDSTRPR</sequence>
<accession>A0A9Q1FWC8</accession>
<gene>
    <name evidence="1" type="ORF">SKAU_G00090820</name>
</gene>
<reference evidence="1" key="1">
    <citation type="journal article" date="2023" name="Science">
        <title>Genome structures resolve the early diversification of teleost fishes.</title>
        <authorList>
            <person name="Parey E."/>
            <person name="Louis A."/>
            <person name="Montfort J."/>
            <person name="Bouchez O."/>
            <person name="Roques C."/>
            <person name="Iampietro C."/>
            <person name="Lluch J."/>
            <person name="Castinel A."/>
            <person name="Donnadieu C."/>
            <person name="Desvignes T."/>
            <person name="Floi Bucao C."/>
            <person name="Jouanno E."/>
            <person name="Wen M."/>
            <person name="Mejri S."/>
            <person name="Dirks R."/>
            <person name="Jansen H."/>
            <person name="Henkel C."/>
            <person name="Chen W.J."/>
            <person name="Zahm M."/>
            <person name="Cabau C."/>
            <person name="Klopp C."/>
            <person name="Thompson A.W."/>
            <person name="Robinson-Rechavi M."/>
            <person name="Braasch I."/>
            <person name="Lecointre G."/>
            <person name="Bobe J."/>
            <person name="Postlethwait J.H."/>
            <person name="Berthelot C."/>
            <person name="Roest Crollius H."/>
            <person name="Guiguen Y."/>
        </authorList>
    </citation>
    <scope>NUCLEOTIDE SEQUENCE</scope>
    <source>
        <strain evidence="1">WJC10195</strain>
    </source>
</reference>
<dbReference type="OrthoDB" id="1729737at2759"/>